<feature type="transmembrane region" description="Helical" evidence="10">
    <location>
        <begin position="55"/>
        <end position="72"/>
    </location>
</feature>
<dbReference type="PANTHER" id="PTHR23517">
    <property type="entry name" value="RESISTANCE PROTEIN MDTM, PUTATIVE-RELATED-RELATED"/>
    <property type="match status" value="1"/>
</dbReference>
<dbReference type="CDD" id="cd17346">
    <property type="entry name" value="MFS_DtpA_like"/>
    <property type="match status" value="1"/>
</dbReference>
<feature type="transmembrane region" description="Helical" evidence="10">
    <location>
        <begin position="353"/>
        <end position="370"/>
    </location>
</feature>
<evidence type="ECO:0000259" key="11">
    <source>
        <dbReference type="PROSITE" id="PS50850"/>
    </source>
</evidence>
<feature type="region of interest" description="Disordered" evidence="9">
    <location>
        <begin position="1"/>
        <end position="32"/>
    </location>
</feature>
<dbReference type="GO" id="GO:0006857">
    <property type="term" value="P:oligopeptide transport"/>
    <property type="evidence" value="ECO:0007669"/>
    <property type="project" value="InterPro"/>
</dbReference>
<dbReference type="OrthoDB" id="9772725at2"/>
<feature type="transmembrane region" description="Helical" evidence="10">
    <location>
        <begin position="305"/>
        <end position="333"/>
    </location>
</feature>
<sequence>MNATQPPGRTDAAQTTASAPTDGSPDGPSHGRTRTFFGQPWPLMNLFSLEMWERFSYYGMQGILAIYMYFAMTKGGLGIDQGVATSVVGAYGGAVYVFCILGALVSDRLIGPQRTLFLSAVLIMIGHISLAVLPGVSGLVAGLLCVAIGSGGLKATAATLVGSLYAIDDPKRDAGFSIYYMGVNIGGLIGPLVAGLLQQSIGFHAGFAAAAIGMAIGLVWYIVTRGSLPKNANHVPDPLPRKQYALWAVIAVVAVLLVVVLVLSGVINPTNLANVMVGISAVAAIVIFAILLTSKKITVTERSRVIAFIPMFIGTTAFFALFQQQFTVLVVYADERLNRSILGWIMPISWPQSFNPFFILVLAPVFAALWTKLGRRQPGTPVKFAMGILLVGLAFLLFVPMAPVASVPVLWVVLIMFVATCGELSISPVGLSLATRLAPTAFPVMMMALYNLAVALGTALSGSLSTFYSVDHEAAYFGITGLVTVAVGIVMLLIAKPVTKGMAGVH</sequence>
<reference evidence="12 13" key="1">
    <citation type="submission" date="2018-05" db="EMBL/GenBank/DDBJ databases">
        <title>Brachybacterium sp. M1HQ-2T, whole genome shotgun sequence.</title>
        <authorList>
            <person name="Tuo L."/>
        </authorList>
    </citation>
    <scope>NUCLEOTIDE SEQUENCE [LARGE SCALE GENOMIC DNA]</scope>
    <source>
        <strain evidence="12 13">M1HQ-2</strain>
    </source>
</reference>
<evidence type="ECO:0000256" key="2">
    <source>
        <dbReference type="ARBA" id="ARBA00005982"/>
    </source>
</evidence>
<comment type="caution">
    <text evidence="12">The sequence shown here is derived from an EMBL/GenBank/DDBJ whole genome shotgun (WGS) entry which is preliminary data.</text>
</comment>
<keyword evidence="3 8" id="KW-0813">Transport</keyword>
<dbReference type="InterPro" id="IPR020846">
    <property type="entry name" value="MFS_dom"/>
</dbReference>
<dbReference type="NCBIfam" id="TIGR00924">
    <property type="entry name" value="yjdL_sub1_fam"/>
    <property type="match status" value="1"/>
</dbReference>
<dbReference type="SUPFAM" id="SSF103473">
    <property type="entry name" value="MFS general substrate transporter"/>
    <property type="match status" value="1"/>
</dbReference>
<proteinExistence type="inferred from homology"/>
<evidence type="ECO:0000256" key="9">
    <source>
        <dbReference type="SAM" id="MobiDB-lite"/>
    </source>
</evidence>
<name>A0A2U2RJW0_9MICO</name>
<evidence type="ECO:0000313" key="12">
    <source>
        <dbReference type="EMBL" id="PWH06158.1"/>
    </source>
</evidence>
<dbReference type="InterPro" id="IPR050171">
    <property type="entry name" value="MFS_Transporters"/>
</dbReference>
<feature type="transmembrane region" description="Helical" evidence="10">
    <location>
        <begin position="447"/>
        <end position="468"/>
    </location>
</feature>
<comment type="similarity">
    <text evidence="2 8">Belongs to the major facilitator superfamily. Proton-dependent oligopeptide transporter (POT/PTR) (TC 2.A.17) family.</text>
</comment>
<feature type="transmembrane region" description="Helical" evidence="10">
    <location>
        <begin position="409"/>
        <end position="435"/>
    </location>
</feature>
<evidence type="ECO:0000256" key="7">
    <source>
        <dbReference type="ARBA" id="ARBA00023136"/>
    </source>
</evidence>
<comment type="subcellular location">
    <subcellularLocation>
        <location evidence="1">Cell membrane</location>
        <topology evidence="1">Multi-pass membrane protein</topology>
    </subcellularLocation>
    <subcellularLocation>
        <location evidence="8">Membrane</location>
        <topology evidence="8">Multi-pass membrane protein</topology>
    </subcellularLocation>
</comment>
<evidence type="ECO:0000256" key="1">
    <source>
        <dbReference type="ARBA" id="ARBA00004651"/>
    </source>
</evidence>
<gene>
    <name evidence="12" type="ORF">DEO23_10170</name>
</gene>
<dbReference type="GO" id="GO:0005886">
    <property type="term" value="C:plasma membrane"/>
    <property type="evidence" value="ECO:0007669"/>
    <property type="project" value="UniProtKB-SubCell"/>
</dbReference>
<keyword evidence="13" id="KW-1185">Reference proteome</keyword>
<protein>
    <submittedName>
        <fullName evidence="12">MFS transporter</fullName>
    </submittedName>
</protein>
<dbReference type="PANTHER" id="PTHR23517:SF15">
    <property type="entry name" value="PROTON-DEPENDENT OLIGOPEPTIDE FAMILY TRANSPORT PROTEIN"/>
    <property type="match status" value="1"/>
</dbReference>
<keyword evidence="4" id="KW-1003">Cell membrane</keyword>
<evidence type="ECO:0000256" key="8">
    <source>
        <dbReference type="RuleBase" id="RU003755"/>
    </source>
</evidence>
<dbReference type="PROSITE" id="PS50850">
    <property type="entry name" value="MFS"/>
    <property type="match status" value="1"/>
</dbReference>
<organism evidence="12 13">
    <name type="scientific">Brachybacterium endophyticum</name>
    <dbReference type="NCBI Taxonomy" id="2182385"/>
    <lineage>
        <taxon>Bacteria</taxon>
        <taxon>Bacillati</taxon>
        <taxon>Actinomycetota</taxon>
        <taxon>Actinomycetes</taxon>
        <taxon>Micrococcales</taxon>
        <taxon>Dermabacteraceae</taxon>
        <taxon>Brachybacterium</taxon>
    </lineage>
</organism>
<dbReference type="Gene3D" id="1.20.1250.20">
    <property type="entry name" value="MFS general substrate transporter like domains"/>
    <property type="match status" value="1"/>
</dbReference>
<dbReference type="Proteomes" id="UP000245590">
    <property type="component" value="Unassembled WGS sequence"/>
</dbReference>
<feature type="transmembrane region" description="Helical" evidence="10">
    <location>
        <begin position="474"/>
        <end position="495"/>
    </location>
</feature>
<dbReference type="EMBL" id="QFKX01000003">
    <property type="protein sequence ID" value="PWH06158.1"/>
    <property type="molecule type" value="Genomic_DNA"/>
</dbReference>
<feature type="transmembrane region" description="Helical" evidence="10">
    <location>
        <begin position="273"/>
        <end position="293"/>
    </location>
</feature>
<evidence type="ECO:0000256" key="3">
    <source>
        <dbReference type="ARBA" id="ARBA00022448"/>
    </source>
</evidence>
<evidence type="ECO:0000313" key="13">
    <source>
        <dbReference type="Proteomes" id="UP000245590"/>
    </source>
</evidence>
<dbReference type="InterPro" id="IPR005279">
    <property type="entry name" value="Dipep/tripep_permease"/>
</dbReference>
<feature type="transmembrane region" description="Helical" evidence="10">
    <location>
        <begin position="203"/>
        <end position="223"/>
    </location>
</feature>
<evidence type="ECO:0000256" key="5">
    <source>
        <dbReference type="ARBA" id="ARBA00022692"/>
    </source>
</evidence>
<accession>A0A2U2RJW0</accession>
<feature type="transmembrane region" description="Helical" evidence="10">
    <location>
        <begin position="84"/>
        <end position="104"/>
    </location>
</feature>
<feature type="transmembrane region" description="Helical" evidence="10">
    <location>
        <begin position="139"/>
        <end position="166"/>
    </location>
</feature>
<dbReference type="Pfam" id="PF00854">
    <property type="entry name" value="PTR2"/>
    <property type="match status" value="1"/>
</dbReference>
<keyword evidence="5 8" id="KW-0812">Transmembrane</keyword>
<evidence type="ECO:0000256" key="4">
    <source>
        <dbReference type="ARBA" id="ARBA00022475"/>
    </source>
</evidence>
<dbReference type="GO" id="GO:1904680">
    <property type="term" value="F:peptide transmembrane transporter activity"/>
    <property type="evidence" value="ECO:0007669"/>
    <property type="project" value="InterPro"/>
</dbReference>
<dbReference type="InterPro" id="IPR018456">
    <property type="entry name" value="PTR2_symporter_CS"/>
</dbReference>
<dbReference type="AlphaFoldDB" id="A0A2U2RJW0"/>
<feature type="compositionally biased region" description="Polar residues" evidence="9">
    <location>
        <begin position="1"/>
        <end position="21"/>
    </location>
</feature>
<keyword evidence="7 10" id="KW-0472">Membrane</keyword>
<dbReference type="InterPro" id="IPR000109">
    <property type="entry name" value="POT_fam"/>
</dbReference>
<feature type="transmembrane region" description="Helical" evidence="10">
    <location>
        <begin position="116"/>
        <end position="133"/>
    </location>
</feature>
<dbReference type="RefSeq" id="WP_109275905.1">
    <property type="nucleotide sequence ID" value="NZ_QFKX01000003.1"/>
</dbReference>
<evidence type="ECO:0000256" key="6">
    <source>
        <dbReference type="ARBA" id="ARBA00022989"/>
    </source>
</evidence>
<feature type="transmembrane region" description="Helical" evidence="10">
    <location>
        <begin position="382"/>
        <end position="403"/>
    </location>
</feature>
<dbReference type="InterPro" id="IPR036259">
    <property type="entry name" value="MFS_trans_sf"/>
</dbReference>
<feature type="transmembrane region" description="Helical" evidence="10">
    <location>
        <begin position="178"/>
        <end position="197"/>
    </location>
</feature>
<keyword evidence="6 10" id="KW-1133">Transmembrane helix</keyword>
<feature type="transmembrane region" description="Helical" evidence="10">
    <location>
        <begin position="244"/>
        <end position="267"/>
    </location>
</feature>
<dbReference type="PROSITE" id="PS01023">
    <property type="entry name" value="PTR2_2"/>
    <property type="match status" value="1"/>
</dbReference>
<feature type="domain" description="Major facilitator superfamily (MFS) profile" evidence="11">
    <location>
        <begin position="45"/>
        <end position="498"/>
    </location>
</feature>
<evidence type="ECO:0000256" key="10">
    <source>
        <dbReference type="SAM" id="Phobius"/>
    </source>
</evidence>